<gene>
    <name evidence="1" type="ORF">HELGO_WM13787</name>
</gene>
<accession>A0A6S6SXZ7</accession>
<reference evidence="1" key="1">
    <citation type="submission" date="2020-01" db="EMBL/GenBank/DDBJ databases">
        <authorList>
            <person name="Meier V. D."/>
            <person name="Meier V D."/>
        </authorList>
    </citation>
    <scope>NUCLEOTIDE SEQUENCE</scope>
    <source>
        <strain evidence="1">HLG_WM_MAG_05</strain>
    </source>
</reference>
<protein>
    <recommendedName>
        <fullName evidence="2">PpiC domain-containing protein</fullName>
    </recommendedName>
</protein>
<evidence type="ECO:0008006" key="2">
    <source>
        <dbReference type="Google" id="ProtNLM"/>
    </source>
</evidence>
<proteinExistence type="predicted"/>
<dbReference type="AlphaFoldDB" id="A0A6S6SXZ7"/>
<name>A0A6S6SXZ7_9BACT</name>
<sequence length="245" mass="28917">MFKRLLYEPLLHFLILGGLLFLFYSFSENKEESVDNIFVSQERITQLIEDSEKKLLKILTEEEKQELIDREVYENILYKEALKIGLDKTDIDMRRHLATKMEFVMYDTYTLPVPSDDVLKKFMLANPNDYREEQKISFTQKVLNSALNTFDESYTLSEFEASNIFGRTFAKELFSLAVDAKAQKIESDYAVHEVLISSKPTPKLQRFEKLREEIKSDYLSLQREQKNQTIYEALKLKYSINIEVK</sequence>
<organism evidence="1">
    <name type="scientific">uncultured Sulfurovum sp</name>
    <dbReference type="NCBI Taxonomy" id="269237"/>
    <lineage>
        <taxon>Bacteria</taxon>
        <taxon>Pseudomonadati</taxon>
        <taxon>Campylobacterota</taxon>
        <taxon>Epsilonproteobacteria</taxon>
        <taxon>Campylobacterales</taxon>
        <taxon>Sulfurovaceae</taxon>
        <taxon>Sulfurovum</taxon>
        <taxon>environmental samples</taxon>
    </lineage>
</organism>
<evidence type="ECO:0000313" key="1">
    <source>
        <dbReference type="EMBL" id="CAA6809377.1"/>
    </source>
</evidence>
<dbReference type="EMBL" id="CACVAU010000031">
    <property type="protein sequence ID" value="CAA6809377.1"/>
    <property type="molecule type" value="Genomic_DNA"/>
</dbReference>